<dbReference type="AlphaFoldDB" id="A0A182KD41"/>
<dbReference type="GO" id="GO:0005634">
    <property type="term" value="C:nucleus"/>
    <property type="evidence" value="ECO:0007669"/>
    <property type="project" value="InterPro"/>
</dbReference>
<reference evidence="1" key="2">
    <citation type="submission" date="2020-05" db="UniProtKB">
        <authorList>
            <consortium name="EnsemblMetazoa"/>
        </authorList>
    </citation>
    <scope>IDENTIFICATION</scope>
    <source>
        <strain evidence="1">ACHKN1017</strain>
    </source>
</reference>
<protein>
    <submittedName>
        <fullName evidence="1">Uncharacterized protein</fullName>
    </submittedName>
</protein>
<sequence>MLCYQKVILGPPALQQAVRFSEGLVWNNRPIYNYCMRGVITCFTGIRKKNELGLNEDLNEPAITLFIIEFTFAENRPPTDSTSAYFILLLLLRPVDVSTDILFCFKNVLNR</sequence>
<dbReference type="Proteomes" id="UP000075881">
    <property type="component" value="Unassembled WGS sequence"/>
</dbReference>
<dbReference type="GO" id="GO:0005085">
    <property type="term" value="F:guanyl-nucleotide exchange factor activity"/>
    <property type="evidence" value="ECO:0007669"/>
    <property type="project" value="InterPro"/>
</dbReference>
<evidence type="ECO:0000313" key="1">
    <source>
        <dbReference type="EnsemblMetazoa" id="ACHR008678-PA"/>
    </source>
</evidence>
<dbReference type="GO" id="GO:0005938">
    <property type="term" value="C:cell cortex"/>
    <property type="evidence" value="ECO:0007669"/>
    <property type="project" value="TreeGrafter"/>
</dbReference>
<dbReference type="GO" id="GO:0000281">
    <property type="term" value="P:mitotic cytokinesis"/>
    <property type="evidence" value="ECO:0007669"/>
    <property type="project" value="TreeGrafter"/>
</dbReference>
<dbReference type="GO" id="GO:0005096">
    <property type="term" value="F:GTPase activator activity"/>
    <property type="evidence" value="ECO:0007669"/>
    <property type="project" value="InterPro"/>
</dbReference>
<dbReference type="GO" id="GO:2000431">
    <property type="term" value="P:regulation of cytokinesis, actomyosin contractile ring assembly"/>
    <property type="evidence" value="ECO:0007669"/>
    <property type="project" value="InterPro"/>
</dbReference>
<proteinExistence type="predicted"/>
<dbReference type="VEuPathDB" id="VectorBase:ACHR008678"/>
<dbReference type="EnsemblMetazoa" id="ACHR008678-RA">
    <property type="protein sequence ID" value="ACHR008678-PA"/>
    <property type="gene ID" value="ACHR008678"/>
</dbReference>
<reference evidence="2" key="1">
    <citation type="submission" date="2013-03" db="EMBL/GenBank/DDBJ databases">
        <title>The Genome Sequence of Anopheles christyi ACHKN1017.</title>
        <authorList>
            <consortium name="The Broad Institute Genomics Platform"/>
            <person name="Neafsey D.E."/>
            <person name="Besansky N."/>
            <person name="Walker B."/>
            <person name="Young S.K."/>
            <person name="Zeng Q."/>
            <person name="Gargeya S."/>
            <person name="Fitzgerald M."/>
            <person name="Haas B."/>
            <person name="Abouelleil A."/>
            <person name="Allen A.W."/>
            <person name="Alvarado L."/>
            <person name="Arachchi H.M."/>
            <person name="Berlin A.M."/>
            <person name="Chapman S.B."/>
            <person name="Gainer-Dewar J."/>
            <person name="Goldberg J."/>
            <person name="Griggs A."/>
            <person name="Gujja S."/>
            <person name="Hansen M."/>
            <person name="Howarth C."/>
            <person name="Imamovic A."/>
            <person name="Ireland A."/>
            <person name="Larimer J."/>
            <person name="McCowan C."/>
            <person name="Murphy C."/>
            <person name="Pearson M."/>
            <person name="Poon T.W."/>
            <person name="Priest M."/>
            <person name="Roberts A."/>
            <person name="Saif S."/>
            <person name="Shea T."/>
            <person name="Sisk P."/>
            <person name="Sykes S."/>
            <person name="Wortman J."/>
            <person name="Nusbaum C."/>
            <person name="Birren B."/>
        </authorList>
    </citation>
    <scope>NUCLEOTIDE SEQUENCE [LARGE SCALE GENOMIC DNA]</scope>
    <source>
        <strain evidence="2">ACHKN1017</strain>
    </source>
</reference>
<keyword evidence="2" id="KW-1185">Reference proteome</keyword>
<accession>A0A182KD41</accession>
<evidence type="ECO:0000313" key="2">
    <source>
        <dbReference type="Proteomes" id="UP000075881"/>
    </source>
</evidence>
<name>A0A182KD41_9DIPT</name>
<dbReference type="PANTHER" id="PTHR16777:SF2">
    <property type="entry name" value="PROTEIN ECT2"/>
    <property type="match status" value="1"/>
</dbReference>
<dbReference type="InterPro" id="IPR026817">
    <property type="entry name" value="Ect2"/>
</dbReference>
<dbReference type="STRING" id="43041.A0A182KD41"/>
<dbReference type="PANTHER" id="PTHR16777">
    <property type="entry name" value="PROTEIN ECT2"/>
    <property type="match status" value="1"/>
</dbReference>
<dbReference type="GO" id="GO:0007399">
    <property type="term" value="P:nervous system development"/>
    <property type="evidence" value="ECO:0007669"/>
    <property type="project" value="TreeGrafter"/>
</dbReference>
<organism evidence="1 2">
    <name type="scientific">Anopheles christyi</name>
    <dbReference type="NCBI Taxonomy" id="43041"/>
    <lineage>
        <taxon>Eukaryota</taxon>
        <taxon>Metazoa</taxon>
        <taxon>Ecdysozoa</taxon>
        <taxon>Arthropoda</taxon>
        <taxon>Hexapoda</taxon>
        <taxon>Insecta</taxon>
        <taxon>Pterygota</taxon>
        <taxon>Neoptera</taxon>
        <taxon>Endopterygota</taxon>
        <taxon>Diptera</taxon>
        <taxon>Nematocera</taxon>
        <taxon>Culicoidea</taxon>
        <taxon>Culicidae</taxon>
        <taxon>Anophelinae</taxon>
        <taxon>Anopheles</taxon>
    </lineage>
</organism>